<dbReference type="AlphaFoldDB" id="W1N3A3"/>
<dbReference type="Pfam" id="PF03445">
    <property type="entry name" value="DUF294"/>
    <property type="match status" value="1"/>
</dbReference>
<dbReference type="PATRIC" id="fig|1178482.3.peg.3138"/>
<dbReference type="InterPro" id="IPR000595">
    <property type="entry name" value="cNMP-bd_dom"/>
</dbReference>
<dbReference type="CDD" id="cd05401">
    <property type="entry name" value="NT_GlnE_GlnD_like"/>
    <property type="match status" value="1"/>
</dbReference>
<evidence type="ECO:0000313" key="5">
    <source>
        <dbReference type="EMBL" id="ERL50047.1"/>
    </source>
</evidence>
<dbReference type="Pfam" id="PF00571">
    <property type="entry name" value="CBS"/>
    <property type="match status" value="2"/>
</dbReference>
<organism evidence="5 6">
    <name type="scientific">Halomonas huangheensis</name>
    <dbReference type="NCBI Taxonomy" id="1178482"/>
    <lineage>
        <taxon>Bacteria</taxon>
        <taxon>Pseudomonadati</taxon>
        <taxon>Pseudomonadota</taxon>
        <taxon>Gammaproteobacteria</taxon>
        <taxon>Oceanospirillales</taxon>
        <taxon>Halomonadaceae</taxon>
        <taxon>Halomonas</taxon>
    </lineage>
</organism>
<dbReference type="GO" id="GO:0008773">
    <property type="term" value="F:[protein-PII] uridylyltransferase activity"/>
    <property type="evidence" value="ECO:0007669"/>
    <property type="project" value="InterPro"/>
</dbReference>
<keyword evidence="6" id="KW-1185">Reference proteome</keyword>
<feature type="domain" description="CBS" evidence="4">
    <location>
        <begin position="228"/>
        <end position="286"/>
    </location>
</feature>
<dbReference type="SUPFAM" id="SSF51206">
    <property type="entry name" value="cAMP-binding domain-like"/>
    <property type="match status" value="1"/>
</dbReference>
<accession>W1N3A3</accession>
<comment type="caution">
    <text evidence="5">The sequence shown here is derived from an EMBL/GenBank/DDBJ whole genome shotgun (WGS) entry which is preliminary data.</text>
</comment>
<dbReference type="Pfam" id="PF10335">
    <property type="entry name" value="DUF294_C"/>
    <property type="match status" value="1"/>
</dbReference>
<evidence type="ECO:0000256" key="1">
    <source>
        <dbReference type="ARBA" id="ARBA00023122"/>
    </source>
</evidence>
<proteinExistence type="predicted"/>
<dbReference type="InterPro" id="IPR018821">
    <property type="entry name" value="DUF294_put_nucleoTrafse_sb-bd"/>
</dbReference>
<dbReference type="InterPro" id="IPR000644">
    <property type="entry name" value="CBS_dom"/>
</dbReference>
<dbReference type="Gene3D" id="3.10.580.10">
    <property type="entry name" value="CBS-domain"/>
    <property type="match status" value="1"/>
</dbReference>
<dbReference type="SMART" id="SM00100">
    <property type="entry name" value="cNMP"/>
    <property type="match status" value="1"/>
</dbReference>
<evidence type="ECO:0000256" key="2">
    <source>
        <dbReference type="PROSITE-ProRule" id="PRU00703"/>
    </source>
</evidence>
<evidence type="ECO:0000313" key="6">
    <source>
        <dbReference type="Proteomes" id="UP000019113"/>
    </source>
</evidence>
<name>W1N3A3_9GAMM</name>
<dbReference type="InterPro" id="IPR051257">
    <property type="entry name" value="Diverse_CBS-Domain"/>
</dbReference>
<dbReference type="STRING" id="1178482.AR456_04135"/>
<dbReference type="InterPro" id="IPR018490">
    <property type="entry name" value="cNMP-bd_dom_sf"/>
</dbReference>
<dbReference type="PROSITE" id="PS50042">
    <property type="entry name" value="CNMP_BINDING_3"/>
    <property type="match status" value="1"/>
</dbReference>
<dbReference type="Pfam" id="PF00027">
    <property type="entry name" value="cNMP_binding"/>
    <property type="match status" value="1"/>
</dbReference>
<feature type="domain" description="CBS" evidence="4">
    <location>
        <begin position="155"/>
        <end position="221"/>
    </location>
</feature>
<dbReference type="OrthoDB" id="9808528at2"/>
<dbReference type="Proteomes" id="UP000019113">
    <property type="component" value="Unassembled WGS sequence"/>
</dbReference>
<dbReference type="PANTHER" id="PTHR43080:SF2">
    <property type="entry name" value="CBS DOMAIN-CONTAINING PROTEIN"/>
    <property type="match status" value="1"/>
</dbReference>
<dbReference type="InterPro" id="IPR046342">
    <property type="entry name" value="CBS_dom_sf"/>
</dbReference>
<keyword evidence="1 2" id="KW-0129">CBS domain</keyword>
<dbReference type="PROSITE" id="PS51371">
    <property type="entry name" value="CBS"/>
    <property type="match status" value="2"/>
</dbReference>
<sequence length="614" mass="68590">MVDLDMSEPPFSLLDDSARERVCAGLDLAYFARDTIILDAGQPGEFVFVIHKGEVAELEPNATAEGARIGHYTDGDLFGAISVLNGSSRYRFIAEQESLCYLMPAQLFRSLCDSQPAFAEYFHNRIVEKTRLMSQRRSQQDASLAGFMMARVSECQREPLVVADTTTIGEAVRLLRERQADSLLVELKEEQGDDVHGRNRYGMVTRTDMLEALVLEGYGSEGLLSGVASRELVEVDAQQYLFEALIEMTQHKVERVVVWNGEQLAGIVELTDVLSFFSSRSYMISLQVEQASNLDELQEASQRMPDMVDSLMAQGVRMRFAMSMLAALNGRIIRKAWDFSMTQPARDASCLLLLGSEGRGEQVARTDQDNALILADGIDWPSLADDSTHFTNVLARLGYPHCTGNIMISNPQWVGTLDQWQQRIRSWVAKSEADHLMRLSILFDACGVAGNTDLGERLRDILITETLGNEVLLSHFARAVLRFSTPLTMFGSVKRPEHGIDLKKGGVFPIVHGVRTLAMERGIRATSTLERLEALVDDGRVARRDADDLGEALQVFSELRWRAGGSVPEVSGERANRVVVQSLSSLERDLLREALHIVREFKGRLSHRYHLEYA</sequence>
<gene>
    <name evidence="5" type="ORF">BJB45_02650</name>
</gene>
<dbReference type="CDD" id="cd00038">
    <property type="entry name" value="CAP_ED"/>
    <property type="match status" value="1"/>
</dbReference>
<protein>
    <recommendedName>
        <fullName evidence="7">Cyclic nucleotide-binding protein</fullName>
    </recommendedName>
</protein>
<dbReference type="PANTHER" id="PTHR43080">
    <property type="entry name" value="CBS DOMAIN-CONTAINING PROTEIN CBSX3, MITOCHONDRIAL"/>
    <property type="match status" value="1"/>
</dbReference>
<dbReference type="EMBL" id="AVBC01000039">
    <property type="protein sequence ID" value="ERL50047.1"/>
    <property type="molecule type" value="Genomic_DNA"/>
</dbReference>
<dbReference type="eggNOG" id="COG2905">
    <property type="taxonomic scope" value="Bacteria"/>
</dbReference>
<dbReference type="InterPro" id="IPR014710">
    <property type="entry name" value="RmlC-like_jellyroll"/>
</dbReference>
<evidence type="ECO:0000259" key="3">
    <source>
        <dbReference type="PROSITE" id="PS50042"/>
    </source>
</evidence>
<dbReference type="KEGG" id="hhu:AR456_04135"/>
<dbReference type="SMART" id="SM00116">
    <property type="entry name" value="CBS"/>
    <property type="match status" value="2"/>
</dbReference>
<dbReference type="InterPro" id="IPR005105">
    <property type="entry name" value="GlnD_Uridyltrans_N"/>
</dbReference>
<evidence type="ECO:0000259" key="4">
    <source>
        <dbReference type="PROSITE" id="PS51371"/>
    </source>
</evidence>
<dbReference type="Gene3D" id="2.60.120.10">
    <property type="entry name" value="Jelly Rolls"/>
    <property type="match status" value="1"/>
</dbReference>
<reference evidence="5 6" key="1">
    <citation type="submission" date="2013-08" db="EMBL/GenBank/DDBJ databases">
        <title>draft genome of Halomonas huanghegensis, strain BJGMM-B45T.</title>
        <authorList>
            <person name="Miao C."/>
            <person name="Wan Y."/>
            <person name="Jin W."/>
        </authorList>
    </citation>
    <scope>NUCLEOTIDE SEQUENCE [LARGE SCALE GENOMIC DNA]</scope>
    <source>
        <strain evidence="5 6">BJGMM-B45</strain>
    </source>
</reference>
<feature type="domain" description="Cyclic nucleotide-binding" evidence="3">
    <location>
        <begin position="10"/>
        <end position="111"/>
    </location>
</feature>
<dbReference type="RefSeq" id="WP_021820095.1">
    <property type="nucleotide sequence ID" value="NZ_AVBC01000039.1"/>
</dbReference>
<evidence type="ECO:0008006" key="7">
    <source>
        <dbReference type="Google" id="ProtNLM"/>
    </source>
</evidence>
<dbReference type="SUPFAM" id="SSF54631">
    <property type="entry name" value="CBS-domain pair"/>
    <property type="match status" value="1"/>
</dbReference>